<gene>
    <name evidence="1" type="ORF">AERO8C_160178</name>
</gene>
<proteinExistence type="predicted"/>
<dbReference type="Proteomes" id="UP000439123">
    <property type="component" value="Unassembled WGS sequence"/>
</dbReference>
<dbReference type="AlphaFoldDB" id="A0A653KX57"/>
<dbReference type="EMBL" id="CABWLC010000008">
    <property type="protein sequence ID" value="VXA84025.1"/>
    <property type="molecule type" value="Genomic_DNA"/>
</dbReference>
<evidence type="ECO:0000313" key="1">
    <source>
        <dbReference type="EMBL" id="VXA84025.1"/>
    </source>
</evidence>
<name>A0A653KX57_AERVE</name>
<accession>A0A653KX57</accession>
<sequence>MKVHLKEWADVRPGYQQEAYEQWDREGLEPYYVRKCDQLMVKQKHASSLTDKPEAVTCKHCLKAMAKR</sequence>
<organism evidence="1 2">
    <name type="scientific">Aeromonas veronii</name>
    <dbReference type="NCBI Taxonomy" id="654"/>
    <lineage>
        <taxon>Bacteria</taxon>
        <taxon>Pseudomonadati</taxon>
        <taxon>Pseudomonadota</taxon>
        <taxon>Gammaproteobacteria</taxon>
        <taxon>Aeromonadales</taxon>
        <taxon>Aeromonadaceae</taxon>
        <taxon>Aeromonas</taxon>
    </lineage>
</organism>
<reference evidence="1 2" key="1">
    <citation type="submission" date="2019-10" db="EMBL/GenBank/DDBJ databases">
        <authorList>
            <person name="Karimi E."/>
        </authorList>
    </citation>
    <scope>NUCLEOTIDE SEQUENCE [LARGE SCALE GENOMIC DNA]</scope>
    <source>
        <strain evidence="1">Aeromonas sp. 8C</strain>
    </source>
</reference>
<evidence type="ECO:0000313" key="2">
    <source>
        <dbReference type="Proteomes" id="UP000439123"/>
    </source>
</evidence>
<protein>
    <submittedName>
        <fullName evidence="1">Contig_80, whole genome shotgun sequence</fullName>
    </submittedName>
</protein>